<sequence length="161" mass="19058">MSVYSDTLKTYSDTKFRQVVGFPRDIFNQIVELVEADYRQVHTRRGRLSKLTSEDKVLITAEYWRSYPTNMMLAAHYGVDEKTIRTVIERVEMVLMCSKQFHLPGAKELLNEDSPFEIVLVDATDTRVERPKKSKNKITWESVKRTRRKLKWYTEYVTHGF</sequence>
<evidence type="ECO:0000313" key="2">
    <source>
        <dbReference type="EMBL" id="PLA77288.1"/>
    </source>
</evidence>
<dbReference type="Pfam" id="PF13613">
    <property type="entry name" value="HTH_Tnp_4"/>
    <property type="match status" value="1"/>
</dbReference>
<dbReference type="RefSeq" id="WP_101811317.1">
    <property type="nucleotide sequence ID" value="NZ_PKGI01000007.1"/>
</dbReference>
<dbReference type="Proteomes" id="UP000234579">
    <property type="component" value="Unassembled WGS sequence"/>
</dbReference>
<comment type="caution">
    <text evidence="2">The sequence shown here is derived from an EMBL/GenBank/DDBJ whole genome shotgun (WGS) entry which is preliminary data.</text>
</comment>
<dbReference type="InterPro" id="IPR027805">
    <property type="entry name" value="Transposase_HTH_dom"/>
</dbReference>
<accession>A0A2I2AD30</accession>
<evidence type="ECO:0000313" key="3">
    <source>
        <dbReference type="Proteomes" id="UP000234579"/>
    </source>
</evidence>
<reference evidence="3" key="1">
    <citation type="submission" date="2017-12" db="EMBL/GenBank/DDBJ databases">
        <authorList>
            <person name="Christensen H."/>
        </authorList>
    </citation>
    <scope>NUCLEOTIDE SEQUENCE [LARGE SCALE GENOMIC DNA]</scope>
    <source>
        <strain evidence="3">268A</strain>
    </source>
</reference>
<dbReference type="AlphaFoldDB" id="A0A2I2AD30"/>
<proteinExistence type="predicted"/>
<organism evidence="2 3">
    <name type="scientific">Ligilactobacillus agilis</name>
    <dbReference type="NCBI Taxonomy" id="1601"/>
    <lineage>
        <taxon>Bacteria</taxon>
        <taxon>Bacillati</taxon>
        <taxon>Bacillota</taxon>
        <taxon>Bacilli</taxon>
        <taxon>Lactobacillales</taxon>
        <taxon>Lactobacillaceae</taxon>
        <taxon>Ligilactobacillus</taxon>
    </lineage>
</organism>
<gene>
    <name evidence="2" type="ORF">CYR79_01785</name>
</gene>
<name>A0A2I2AD30_9LACO</name>
<feature type="domain" description="Transposase Helix-turn-helix" evidence="1">
    <location>
        <begin position="50"/>
        <end position="95"/>
    </location>
</feature>
<evidence type="ECO:0000259" key="1">
    <source>
        <dbReference type="Pfam" id="PF13613"/>
    </source>
</evidence>
<dbReference type="EMBL" id="PKGI01000007">
    <property type="protein sequence ID" value="PLA77288.1"/>
    <property type="molecule type" value="Genomic_DNA"/>
</dbReference>
<protein>
    <recommendedName>
        <fullName evidence="1">Transposase Helix-turn-helix domain-containing protein</fullName>
    </recommendedName>
</protein>